<dbReference type="EMBL" id="BOVJ01000014">
    <property type="protein sequence ID" value="GIQ61889.1"/>
    <property type="molecule type" value="Genomic_DNA"/>
</dbReference>
<protein>
    <submittedName>
        <fullName evidence="1">Uncharacterized protein</fullName>
    </submittedName>
</protein>
<gene>
    <name evidence="1" type="ORF">PACILC2_04570</name>
</gene>
<accession>A0ABQ4N152</accession>
<comment type="caution">
    <text evidence="1">The sequence shown here is derived from an EMBL/GenBank/DDBJ whole genome shotgun (WGS) entry which is preliminary data.</text>
</comment>
<dbReference type="Proteomes" id="UP000680304">
    <property type="component" value="Unassembled WGS sequence"/>
</dbReference>
<dbReference type="RefSeq" id="WP_244863167.1">
    <property type="nucleotide sequence ID" value="NZ_BOVJ01000014.1"/>
</dbReference>
<keyword evidence="2" id="KW-1185">Reference proteome</keyword>
<proteinExistence type="predicted"/>
<evidence type="ECO:0000313" key="1">
    <source>
        <dbReference type="EMBL" id="GIQ61889.1"/>
    </source>
</evidence>
<reference evidence="1 2" key="1">
    <citation type="submission" date="2021-04" db="EMBL/GenBank/DDBJ databases">
        <title>Draft genome sequence of Paenibacillus cisolokensis, LC2-13A.</title>
        <authorList>
            <person name="Uke A."/>
            <person name="Chhe C."/>
            <person name="Baramee S."/>
            <person name="Kosugi A."/>
        </authorList>
    </citation>
    <scope>NUCLEOTIDE SEQUENCE [LARGE SCALE GENOMIC DNA]</scope>
    <source>
        <strain evidence="1 2">LC2-13A</strain>
    </source>
</reference>
<evidence type="ECO:0000313" key="2">
    <source>
        <dbReference type="Proteomes" id="UP000680304"/>
    </source>
</evidence>
<organism evidence="1 2">
    <name type="scientific">Paenibacillus cisolokensis</name>
    <dbReference type="NCBI Taxonomy" id="1658519"/>
    <lineage>
        <taxon>Bacteria</taxon>
        <taxon>Bacillati</taxon>
        <taxon>Bacillota</taxon>
        <taxon>Bacilli</taxon>
        <taxon>Bacillales</taxon>
        <taxon>Paenibacillaceae</taxon>
        <taxon>Paenibacillus</taxon>
    </lineage>
</organism>
<sequence>MAVTMGVQHIIGTENARKSAADDRMVEHLAQSPNPGQQIVAGVAFLLVHLVQFLQQFLVKLLGKIRFQNEKAFGNKLAHLIVCQQYGRLTVHARYLLSIEIYCTFIVEIAVPK</sequence>
<name>A0ABQ4N152_9BACL</name>